<dbReference type="PROSITE" id="PS00622">
    <property type="entry name" value="HTH_LUXR_1"/>
    <property type="match status" value="1"/>
</dbReference>
<dbReference type="RefSeq" id="WP_344530671.1">
    <property type="nucleotide sequence ID" value="NZ_BAAAPE010000011.1"/>
</dbReference>
<dbReference type="Proteomes" id="UP001500016">
    <property type="component" value="Unassembled WGS sequence"/>
</dbReference>
<dbReference type="InterPro" id="IPR016032">
    <property type="entry name" value="Sig_transdc_resp-reg_C-effctor"/>
</dbReference>
<dbReference type="Gene3D" id="1.10.10.10">
    <property type="entry name" value="Winged helix-like DNA-binding domain superfamily/Winged helix DNA-binding domain"/>
    <property type="match status" value="1"/>
</dbReference>
<dbReference type="Gene3D" id="3.40.50.300">
    <property type="entry name" value="P-loop containing nucleotide triphosphate hydrolases"/>
    <property type="match status" value="1"/>
</dbReference>
<dbReference type="PANTHER" id="PTHR47691:SF3">
    <property type="entry name" value="HTH-TYPE TRANSCRIPTIONAL REGULATOR RV0890C-RELATED"/>
    <property type="match status" value="1"/>
</dbReference>
<proteinExistence type="predicted"/>
<dbReference type="SMART" id="SM00421">
    <property type="entry name" value="HTH_LUXR"/>
    <property type="match status" value="1"/>
</dbReference>
<accession>A0ABN2W428</accession>
<dbReference type="PRINTS" id="PR00364">
    <property type="entry name" value="DISEASERSIST"/>
</dbReference>
<reference evidence="2 3" key="1">
    <citation type="journal article" date="2019" name="Int. J. Syst. Evol. Microbiol.">
        <title>The Global Catalogue of Microorganisms (GCM) 10K type strain sequencing project: providing services to taxonomists for standard genome sequencing and annotation.</title>
        <authorList>
            <consortium name="The Broad Institute Genomics Platform"/>
            <consortium name="The Broad Institute Genome Sequencing Center for Infectious Disease"/>
            <person name="Wu L."/>
            <person name="Ma J."/>
        </authorList>
    </citation>
    <scope>NUCLEOTIDE SEQUENCE [LARGE SCALE GENOMIC DNA]</scope>
    <source>
        <strain evidence="2 3">JCM 15478</strain>
    </source>
</reference>
<evidence type="ECO:0000313" key="3">
    <source>
        <dbReference type="Proteomes" id="UP001500016"/>
    </source>
</evidence>
<dbReference type="SUPFAM" id="SSF46894">
    <property type="entry name" value="C-terminal effector domain of the bipartite response regulators"/>
    <property type="match status" value="1"/>
</dbReference>
<keyword evidence="3" id="KW-1185">Reference proteome</keyword>
<dbReference type="Pfam" id="PF25872">
    <property type="entry name" value="HTH_77"/>
    <property type="match status" value="1"/>
</dbReference>
<sequence>MTLPELPAETTSFIGRTAELARIASVLDTARLVTLTGPGGVGKTRTAIRAAHGMRDRFEHGVGLVPLSALSDPELLPNTVASALHLPEQSALPAADVLAAYLADKRMLLVLDTCEHLVDACAMLCDQLLRTAPDLHIIATSRQPLDVPGEQVLPVPPLSVPAGPGESRAGEDCDALRLFTDRASAAAPGFEVTDDNRADVLSLLRRLDGIPLAIELAVSRLRTLSVEAMLGRLDHRFRLLTGGRRTTVARHQTLRTTIEWSHELSTPEERSLWARLSVFAGEFRLEAAEAVCSDDDSLAEWEVLDALIGLVEKSVVLKVETEEGARYRMLDTIREFGQEKLAETGHAAEQAVRQRHVAYFLDECGRFDAEWLTDGQAAWMRRIAHDQANLRAALEHCVATPPLACEGLSMATRLWGYWHCAGLLTEGRYWLRRTLDTCAQPCPERVKALWLSSWYMDLQGERGDNWPLLDEAEALARRLGDDRGLAWTLAFRHHTRYFRGLTDGVADGFDDARRRMDEAGDETALMMSAFFAGFFHIITGATGEGVGLCDDSLRRNAAHPAECWSRGWALWVKSVGLWLKGDHQHSVDTAREGIRVKDALRDVMGIAHFLEGFAWHAAELRHFERVAALQGAADALWRRASKEPRFGIPALHELHRHAAELARETLGSGAYHEAFNEGTKLTMDAAVRLALAENAAAPEVPPQRRGPAEGLTPRERQVAGLVAQGLTNREIAQKLVVSKRTVDSHVEHILTKLGFSARSQIVALDEEEEGA</sequence>
<comment type="caution">
    <text evidence="2">The sequence shown here is derived from an EMBL/GenBank/DDBJ whole genome shotgun (WGS) entry which is preliminary data.</text>
</comment>
<dbReference type="PRINTS" id="PR00038">
    <property type="entry name" value="HTHLUXR"/>
</dbReference>
<dbReference type="PANTHER" id="PTHR47691">
    <property type="entry name" value="REGULATOR-RELATED"/>
    <property type="match status" value="1"/>
</dbReference>
<protein>
    <submittedName>
        <fullName evidence="2">LuxR C-terminal-related transcriptional regulator</fullName>
    </submittedName>
</protein>
<dbReference type="InterPro" id="IPR027417">
    <property type="entry name" value="P-loop_NTPase"/>
</dbReference>
<dbReference type="InterPro" id="IPR036388">
    <property type="entry name" value="WH-like_DNA-bd_sf"/>
</dbReference>
<name>A0ABN2W428_9ACTN</name>
<dbReference type="InterPro" id="IPR000792">
    <property type="entry name" value="Tscrpt_reg_LuxR_C"/>
</dbReference>
<feature type="domain" description="HTH luxR-type" evidence="1">
    <location>
        <begin position="704"/>
        <end position="769"/>
    </location>
</feature>
<dbReference type="PROSITE" id="PS50043">
    <property type="entry name" value="HTH_LUXR_2"/>
    <property type="match status" value="1"/>
</dbReference>
<evidence type="ECO:0000259" key="1">
    <source>
        <dbReference type="PROSITE" id="PS50043"/>
    </source>
</evidence>
<evidence type="ECO:0000313" key="2">
    <source>
        <dbReference type="EMBL" id="GAA2083238.1"/>
    </source>
</evidence>
<dbReference type="SUPFAM" id="SSF52540">
    <property type="entry name" value="P-loop containing nucleoside triphosphate hydrolases"/>
    <property type="match status" value="1"/>
</dbReference>
<dbReference type="Pfam" id="PF00196">
    <property type="entry name" value="GerE"/>
    <property type="match status" value="1"/>
</dbReference>
<gene>
    <name evidence="2" type="ORF">GCM10009801_43570</name>
</gene>
<dbReference type="EMBL" id="BAAAPE010000011">
    <property type="protein sequence ID" value="GAA2083238.1"/>
    <property type="molecule type" value="Genomic_DNA"/>
</dbReference>
<organism evidence="2 3">
    <name type="scientific">Streptomyces albiaxialis</name>
    <dbReference type="NCBI Taxonomy" id="329523"/>
    <lineage>
        <taxon>Bacteria</taxon>
        <taxon>Bacillati</taxon>
        <taxon>Actinomycetota</taxon>
        <taxon>Actinomycetes</taxon>
        <taxon>Kitasatosporales</taxon>
        <taxon>Streptomycetaceae</taxon>
        <taxon>Streptomyces</taxon>
    </lineage>
</organism>
<dbReference type="CDD" id="cd06170">
    <property type="entry name" value="LuxR_C_like"/>
    <property type="match status" value="1"/>
</dbReference>
<dbReference type="InterPro" id="IPR058852">
    <property type="entry name" value="HTH_77"/>
</dbReference>